<feature type="domain" description="DUF4328" evidence="3">
    <location>
        <begin position="69"/>
        <end position="232"/>
    </location>
</feature>
<reference evidence="4 5" key="1">
    <citation type="submission" date="2020-08" db="EMBL/GenBank/DDBJ databases">
        <title>Sequencing the genomes of 1000 actinobacteria strains.</title>
        <authorList>
            <person name="Klenk H.-P."/>
        </authorList>
    </citation>
    <scope>NUCLEOTIDE SEQUENCE [LARGE SCALE GENOMIC DNA]</scope>
    <source>
        <strain evidence="4 5">DSM 28967</strain>
    </source>
</reference>
<name>A0A7W9MXE6_9ACTN</name>
<dbReference type="AlphaFoldDB" id="A0A7W9MXE6"/>
<feature type="compositionally biased region" description="Basic and acidic residues" evidence="1">
    <location>
        <begin position="279"/>
        <end position="288"/>
    </location>
</feature>
<dbReference type="Pfam" id="PF14219">
    <property type="entry name" value="DUF4328"/>
    <property type="match status" value="1"/>
</dbReference>
<evidence type="ECO:0000259" key="3">
    <source>
        <dbReference type="Pfam" id="PF14219"/>
    </source>
</evidence>
<protein>
    <recommendedName>
        <fullName evidence="3">DUF4328 domain-containing protein</fullName>
    </recommendedName>
</protein>
<proteinExistence type="predicted"/>
<feature type="region of interest" description="Disordered" evidence="1">
    <location>
        <begin position="258"/>
        <end position="325"/>
    </location>
</feature>
<feature type="compositionally biased region" description="Polar residues" evidence="1">
    <location>
        <begin position="419"/>
        <end position="428"/>
    </location>
</feature>
<dbReference type="PRINTS" id="PR01217">
    <property type="entry name" value="PRICHEXTENSN"/>
</dbReference>
<feature type="compositionally biased region" description="Basic residues" evidence="1">
    <location>
        <begin position="724"/>
        <end position="733"/>
    </location>
</feature>
<keyword evidence="5" id="KW-1185">Reference proteome</keyword>
<keyword evidence="2" id="KW-0812">Transmembrane</keyword>
<keyword evidence="2" id="KW-1133">Transmembrane helix</keyword>
<feature type="compositionally biased region" description="Polar residues" evidence="1">
    <location>
        <begin position="472"/>
        <end position="494"/>
    </location>
</feature>
<feature type="transmembrane region" description="Helical" evidence="2">
    <location>
        <begin position="87"/>
        <end position="106"/>
    </location>
</feature>
<feature type="region of interest" description="Disordered" evidence="1">
    <location>
        <begin position="375"/>
        <end position="733"/>
    </location>
</feature>
<feature type="compositionally biased region" description="Pro residues" evidence="1">
    <location>
        <begin position="497"/>
        <end position="507"/>
    </location>
</feature>
<feature type="compositionally biased region" description="Low complexity" evidence="1">
    <location>
        <begin position="605"/>
        <end position="661"/>
    </location>
</feature>
<feature type="compositionally biased region" description="Polar residues" evidence="1">
    <location>
        <begin position="289"/>
        <end position="303"/>
    </location>
</feature>
<feature type="transmembrane region" description="Helical" evidence="2">
    <location>
        <begin position="205"/>
        <end position="228"/>
    </location>
</feature>
<evidence type="ECO:0000313" key="4">
    <source>
        <dbReference type="EMBL" id="MBB5839282.1"/>
    </source>
</evidence>
<comment type="caution">
    <text evidence="4">The sequence shown here is derived from an EMBL/GenBank/DDBJ whole genome shotgun (WGS) entry which is preliminary data.</text>
</comment>
<feature type="compositionally biased region" description="Low complexity" evidence="1">
    <location>
        <begin position="566"/>
        <end position="592"/>
    </location>
</feature>
<dbReference type="RefSeq" id="WP_184800825.1">
    <property type="nucleotide sequence ID" value="NZ_JACHMY010000001.1"/>
</dbReference>
<dbReference type="InterPro" id="IPR025565">
    <property type="entry name" value="DUF4328"/>
</dbReference>
<sequence>MSHPQTAVFSAADTHDEWQPHAAEEFQQVGTVGKIATALLFASTLTHLVVTWSDWNTYNAVSQFLGDGADVDMAILNRADTIARLTSIPNVIVSVAAAVVFVIWLWRARVNSEVFCQADHRRSHGWVLASWFCPGPNLWYPKQIVDDVWLASDPKTPVYADDLRRFRPPLLTQVWWIAWVGALAFDIVVRRFLMWMAPTVGTLRGIALAGTASLLLTAAAAVGGMLVIRKINAMQAGREWVPWWDQREPKLTAVPTYADDDTSEQQPIAEPIATAPALRLERSPERRTGYNQQPPTQYANETTFGGGSTTASPFSAPAATETTFGGGSGASPFGAAAAGGLAAEAVSGGATGSPFAPAPAEEEAPAWSPFAPVAESWQESGPATEQFSPVETWRDEPGPVEEATPSYQQTAAGLESPSWAGTSYSSTGDDLLSAPLPSWQAETVAPPPLTAAQPDPYSYQPEPTPVAEPEPSWSSTYAQGYSSYETSSDYLTSSAPIPAPEPEPEPAPVARAGRRAARVAVDSPSAVQPTEPAFQQPTPQEPTYQADTDDYLTPSKPLPSVPSYGPEPTYTPEPAAYTPEPSYAPEPTYAAYDAPAVPSSYETAYTPDYSSSYTESTYSDYSSSYAPQQPAEPTYESYSSTYDSYSSPAQSSYSDSTYDYSPNYAPESYDNGNYSSTDYSATDYSQPAESQYQQAPYSYEPAEPPAATPPPAPADEDTGEHTAPRTHPRRRWT</sequence>
<keyword evidence="2" id="KW-0472">Membrane</keyword>
<dbReference type="Proteomes" id="UP000549971">
    <property type="component" value="Unassembled WGS sequence"/>
</dbReference>
<feature type="compositionally biased region" description="Low complexity" evidence="1">
    <location>
        <begin position="674"/>
        <end position="685"/>
    </location>
</feature>
<feature type="compositionally biased region" description="Polar residues" evidence="1">
    <location>
        <begin position="525"/>
        <end position="546"/>
    </location>
</feature>
<feature type="compositionally biased region" description="Pro residues" evidence="1">
    <location>
        <begin position="702"/>
        <end position="713"/>
    </location>
</feature>
<feature type="transmembrane region" description="Helical" evidence="2">
    <location>
        <begin position="174"/>
        <end position="193"/>
    </location>
</feature>
<dbReference type="EMBL" id="JACHMY010000001">
    <property type="protein sequence ID" value="MBB5839282.1"/>
    <property type="molecule type" value="Genomic_DNA"/>
</dbReference>
<accession>A0A7W9MXE6</accession>
<feature type="compositionally biased region" description="Polar residues" evidence="1">
    <location>
        <begin position="377"/>
        <end position="389"/>
    </location>
</feature>
<evidence type="ECO:0000313" key="5">
    <source>
        <dbReference type="Proteomes" id="UP000549971"/>
    </source>
</evidence>
<feature type="compositionally biased region" description="Low complexity" evidence="1">
    <location>
        <begin position="309"/>
        <end position="323"/>
    </location>
</feature>
<organism evidence="4 5">
    <name type="scientific">Kribbella italica</name>
    <dbReference type="NCBI Taxonomy" id="1540520"/>
    <lineage>
        <taxon>Bacteria</taxon>
        <taxon>Bacillati</taxon>
        <taxon>Actinomycetota</taxon>
        <taxon>Actinomycetes</taxon>
        <taxon>Propionibacteriales</taxon>
        <taxon>Kribbellaceae</taxon>
        <taxon>Kribbella</taxon>
    </lineage>
</organism>
<evidence type="ECO:0000256" key="2">
    <source>
        <dbReference type="SAM" id="Phobius"/>
    </source>
</evidence>
<gene>
    <name evidence="4" type="ORF">HDA39_006016</name>
</gene>
<evidence type="ECO:0000256" key="1">
    <source>
        <dbReference type="SAM" id="MobiDB-lite"/>
    </source>
</evidence>